<keyword evidence="6" id="KW-1133">Transmembrane helix</keyword>
<dbReference type="GO" id="GO:0016020">
    <property type="term" value="C:membrane"/>
    <property type="evidence" value="ECO:0007669"/>
    <property type="project" value="UniProtKB-SubCell"/>
</dbReference>
<comment type="caution">
    <text evidence="7">The sequence shown here is derived from an EMBL/GenBank/DDBJ whole genome shotgun (WGS) entry which is preliminary data.</text>
</comment>
<keyword evidence="8" id="KW-1185">Reference proteome</keyword>
<evidence type="ECO:0000256" key="1">
    <source>
        <dbReference type="ARBA" id="ARBA00004606"/>
    </source>
</evidence>
<dbReference type="GO" id="GO:0016757">
    <property type="term" value="F:glycosyltransferase activity"/>
    <property type="evidence" value="ECO:0007669"/>
    <property type="project" value="UniProtKB-KW"/>
</dbReference>
<dbReference type="PANTHER" id="PTHR31042:SF8">
    <property type="entry name" value="CORE-2_I-BRANCHING BETA-1,6-N-ACETYLGLUCOSAMINYLTRANSFERASE FAMILY PROTEIN"/>
    <property type="match status" value="1"/>
</dbReference>
<protein>
    <submittedName>
        <fullName evidence="7">Uncharacterized protein</fullName>
    </submittedName>
</protein>
<dbReference type="AlphaFoldDB" id="A0A8T0H013"/>
<gene>
    <name evidence="7" type="ORF">KC19_8G026100</name>
</gene>
<comment type="subcellular location">
    <subcellularLocation>
        <location evidence="1">Membrane</location>
        <topology evidence="1">Single-pass type II membrane protein</topology>
    </subcellularLocation>
</comment>
<accession>A0A8T0H013</accession>
<organism evidence="7 8">
    <name type="scientific">Ceratodon purpureus</name>
    <name type="common">Fire moss</name>
    <name type="synonym">Dicranum purpureum</name>
    <dbReference type="NCBI Taxonomy" id="3225"/>
    <lineage>
        <taxon>Eukaryota</taxon>
        <taxon>Viridiplantae</taxon>
        <taxon>Streptophyta</taxon>
        <taxon>Embryophyta</taxon>
        <taxon>Bryophyta</taxon>
        <taxon>Bryophytina</taxon>
        <taxon>Bryopsida</taxon>
        <taxon>Dicranidae</taxon>
        <taxon>Pseudoditrichales</taxon>
        <taxon>Ditrichaceae</taxon>
        <taxon>Ceratodon</taxon>
    </lineage>
</organism>
<evidence type="ECO:0000256" key="6">
    <source>
        <dbReference type="SAM" id="Phobius"/>
    </source>
</evidence>
<dbReference type="InterPro" id="IPR003406">
    <property type="entry name" value="Glyco_trans_14"/>
</dbReference>
<keyword evidence="4 6" id="KW-0472">Membrane</keyword>
<name>A0A8T0H013_CERPU</name>
<evidence type="ECO:0000256" key="3">
    <source>
        <dbReference type="ARBA" id="ARBA00022679"/>
    </source>
</evidence>
<reference evidence="7" key="1">
    <citation type="submission" date="2020-06" db="EMBL/GenBank/DDBJ databases">
        <title>WGS assembly of Ceratodon purpureus strain R40.</title>
        <authorList>
            <person name="Carey S.B."/>
            <person name="Jenkins J."/>
            <person name="Shu S."/>
            <person name="Lovell J.T."/>
            <person name="Sreedasyam A."/>
            <person name="Maumus F."/>
            <person name="Tiley G.P."/>
            <person name="Fernandez-Pozo N."/>
            <person name="Barry K."/>
            <person name="Chen C."/>
            <person name="Wang M."/>
            <person name="Lipzen A."/>
            <person name="Daum C."/>
            <person name="Saski C.A."/>
            <person name="Payton A.C."/>
            <person name="Mcbreen J.C."/>
            <person name="Conrad R.E."/>
            <person name="Kollar L.M."/>
            <person name="Olsson S."/>
            <person name="Huttunen S."/>
            <person name="Landis J.B."/>
            <person name="Wickett N.J."/>
            <person name="Johnson M.G."/>
            <person name="Rensing S.A."/>
            <person name="Grimwood J."/>
            <person name="Schmutz J."/>
            <person name="Mcdaniel S.F."/>
        </authorList>
    </citation>
    <scope>NUCLEOTIDE SEQUENCE</scope>
    <source>
        <strain evidence="7">R40</strain>
    </source>
</reference>
<keyword evidence="3" id="KW-0808">Transferase</keyword>
<sequence length="386" mass="44482">MHDSLGGRHGGAMGRMGRADWPSRVSRVVYFLLTLGAGVMLGIFLTLQLLSYLRIGILSPSTAGVAPLRHGRGVLDNEQSVKDDQYLNQGMGDEELLWRASMVPRRPGLPIARTPKVAFMFLTVGPLPLRPLWERFFKGHEDKYSIYVHSLPDYESDVEPTSVFFGRHVRSQPTKWGDISMCDAERRLLAHALLDQENERFVLLSESCAPLWNFSFIYKYLINSNQSFVGVFDDPGPVGRGRYDERMLPEVTIDQWRKGAQWFDVDRELAVYIVSDVKYYPKFRDFCRPICYVDEHYIPTMLYIEFREKVAKRSVTAVDWTRGGPHPGEYGKDDAEEFYKRIRSGRDCTYNGEPGHYCYMFARKFMSGSLEPLHAHLVRELRELPD</sequence>
<keyword evidence="5" id="KW-0325">Glycoprotein</keyword>
<evidence type="ECO:0000313" key="7">
    <source>
        <dbReference type="EMBL" id="KAG0563378.1"/>
    </source>
</evidence>
<dbReference type="EMBL" id="CM026429">
    <property type="protein sequence ID" value="KAG0563378.1"/>
    <property type="molecule type" value="Genomic_DNA"/>
</dbReference>
<dbReference type="InterPro" id="IPR044174">
    <property type="entry name" value="BC10-like"/>
</dbReference>
<keyword evidence="2" id="KW-0328">Glycosyltransferase</keyword>
<evidence type="ECO:0000313" key="8">
    <source>
        <dbReference type="Proteomes" id="UP000822688"/>
    </source>
</evidence>
<proteinExistence type="predicted"/>
<dbReference type="PANTHER" id="PTHR31042">
    <property type="entry name" value="CORE-2/I-BRANCHING BETA-1,6-N-ACETYLGLUCOSAMINYLTRANSFERASE FAMILY PROTEIN-RELATED"/>
    <property type="match status" value="1"/>
</dbReference>
<evidence type="ECO:0000256" key="2">
    <source>
        <dbReference type="ARBA" id="ARBA00022676"/>
    </source>
</evidence>
<evidence type="ECO:0000256" key="5">
    <source>
        <dbReference type="ARBA" id="ARBA00023180"/>
    </source>
</evidence>
<dbReference type="Pfam" id="PF02485">
    <property type="entry name" value="Branch"/>
    <property type="match status" value="1"/>
</dbReference>
<dbReference type="Proteomes" id="UP000822688">
    <property type="component" value="Chromosome 8"/>
</dbReference>
<keyword evidence="6" id="KW-0812">Transmembrane</keyword>
<evidence type="ECO:0000256" key="4">
    <source>
        <dbReference type="ARBA" id="ARBA00023136"/>
    </source>
</evidence>
<feature type="transmembrane region" description="Helical" evidence="6">
    <location>
        <begin position="28"/>
        <end position="50"/>
    </location>
</feature>